<dbReference type="AlphaFoldDB" id="A0A0A6VAW0"/>
<reference evidence="10 12" key="1">
    <citation type="submission" date="2014-10" db="EMBL/GenBank/DDBJ databases">
        <title>Draft genome of phytase producing Bacillus ginsengihumi strain M2.11.</title>
        <authorList>
            <person name="Toymentseva A."/>
            <person name="Boulygina E.A."/>
            <person name="Kazakov S.V."/>
            <person name="Kayumov I."/>
            <person name="Suleimanova A.D."/>
            <person name="Mardanova A.M."/>
            <person name="Maria S.N."/>
            <person name="Sergey M.Y."/>
            <person name="Sharipova M.R."/>
        </authorList>
    </citation>
    <scope>NUCLEOTIDE SEQUENCE [LARGE SCALE GENOMIC DNA]</scope>
    <source>
        <strain evidence="10 12">M2.11</strain>
    </source>
</reference>
<dbReference type="EMBL" id="JAAIWK010000018">
    <property type="protein sequence ID" value="NEY20603.1"/>
    <property type="molecule type" value="Genomic_DNA"/>
</dbReference>
<comment type="catalytic activity">
    <reaction evidence="5">
        <text>(2S,3S)-2,3-dihydroxy-2,3-dihydrobenzoate + NAD(+) = 2,3-dihydroxybenzoate + NADH + H(+)</text>
        <dbReference type="Rhea" id="RHEA:23824"/>
        <dbReference type="ChEBI" id="CHEBI:15378"/>
        <dbReference type="ChEBI" id="CHEBI:36654"/>
        <dbReference type="ChEBI" id="CHEBI:57540"/>
        <dbReference type="ChEBI" id="CHEBI:57945"/>
        <dbReference type="ChEBI" id="CHEBI:58764"/>
        <dbReference type="EC" id="1.3.1.28"/>
    </reaction>
</comment>
<evidence type="ECO:0000256" key="4">
    <source>
        <dbReference type="ARBA" id="ARBA00023027"/>
    </source>
</evidence>
<gene>
    <name evidence="11" type="ORF">G4D61_11615</name>
    <name evidence="10" type="ORF">NG54_09655</name>
</gene>
<dbReference type="Gene3D" id="3.40.50.720">
    <property type="entry name" value="NAD(P)-binding Rossmann-like Domain"/>
    <property type="match status" value="1"/>
</dbReference>
<dbReference type="EC" id="1.3.1.28" evidence="6 8"/>
<proteinExistence type="inferred from homology"/>
<dbReference type="Proteomes" id="UP000030588">
    <property type="component" value="Unassembled WGS sequence"/>
</dbReference>
<evidence type="ECO:0000256" key="3">
    <source>
        <dbReference type="ARBA" id="ARBA00023002"/>
    </source>
</evidence>
<dbReference type="InterPro" id="IPR003560">
    <property type="entry name" value="DHB_DH"/>
</dbReference>
<comment type="pathway">
    <text evidence="1">Siderophore biosynthesis.</text>
</comment>
<protein>
    <recommendedName>
        <fullName evidence="7 8">2,3-dihydro-2,3-dihydroxybenzoate dehydrogenase</fullName>
        <ecNumber evidence="6 8">1.3.1.28</ecNumber>
    </recommendedName>
</protein>
<dbReference type="NCBIfam" id="TIGR04316">
    <property type="entry name" value="dhbA_paeA"/>
    <property type="match status" value="1"/>
</dbReference>
<dbReference type="InterPro" id="IPR020904">
    <property type="entry name" value="Sc_DH/Rdtase_CS"/>
</dbReference>
<organism evidence="10 12">
    <name type="scientific">Heyndrickxia ginsengihumi</name>
    <dbReference type="NCBI Taxonomy" id="363870"/>
    <lineage>
        <taxon>Bacteria</taxon>
        <taxon>Bacillati</taxon>
        <taxon>Bacillota</taxon>
        <taxon>Bacilli</taxon>
        <taxon>Bacillales</taxon>
        <taxon>Bacillaceae</taxon>
        <taxon>Heyndrickxia</taxon>
    </lineage>
</organism>
<dbReference type="FunFam" id="3.40.50.720:FF:000160">
    <property type="entry name" value="2,3-dihydro-2,3-dihydroxybenzoate dehydrogenase"/>
    <property type="match status" value="1"/>
</dbReference>
<evidence type="ECO:0000256" key="6">
    <source>
        <dbReference type="ARBA" id="ARBA00066334"/>
    </source>
</evidence>
<reference evidence="11 13" key="3">
    <citation type="submission" date="2020-03" db="EMBL/GenBank/DDBJ databases">
        <title>Bacillus aquiflavi sp. nov., isolated from yellow water of strong flavor Chinese baijiu in Yibin region of China.</title>
        <authorList>
            <person name="Xie J."/>
        </authorList>
    </citation>
    <scope>NUCLEOTIDE SEQUENCE [LARGE SCALE GENOMIC DNA]</scope>
    <source>
        <strain evidence="11 13">Gsoil 114</strain>
    </source>
</reference>
<keyword evidence="3 11" id="KW-0560">Oxidoreductase</keyword>
<dbReference type="PRINTS" id="PR01397">
    <property type="entry name" value="DHBDHDRGNASE"/>
</dbReference>
<evidence type="ECO:0000256" key="2">
    <source>
        <dbReference type="ARBA" id="ARBA00006484"/>
    </source>
</evidence>
<evidence type="ECO:0000256" key="1">
    <source>
        <dbReference type="ARBA" id="ARBA00004924"/>
    </source>
</evidence>
<evidence type="ECO:0000256" key="7">
    <source>
        <dbReference type="ARBA" id="ARBA00067530"/>
    </source>
</evidence>
<dbReference type="GO" id="GO:0008667">
    <property type="term" value="F:2,3-dihydro-2,3-dihydroxybenzoate dehydrogenase activity"/>
    <property type="evidence" value="ECO:0007669"/>
    <property type="project" value="UniProtKB-UniRule"/>
</dbReference>
<dbReference type="RefSeq" id="WP_025729254.1">
    <property type="nucleotide sequence ID" value="NZ_JAAIWK010000018.1"/>
</dbReference>
<evidence type="ECO:0000313" key="11">
    <source>
        <dbReference type="EMBL" id="NEY20603.1"/>
    </source>
</evidence>
<dbReference type="GO" id="GO:0019290">
    <property type="term" value="P:siderophore biosynthetic process"/>
    <property type="evidence" value="ECO:0007669"/>
    <property type="project" value="InterPro"/>
</dbReference>
<comment type="similarity">
    <text evidence="2 9">Belongs to the short-chain dehydrogenases/reductases (SDR) family.</text>
</comment>
<sequence length="261" mass="28294">MNMLQLEGKVAIVTGAAQGIGAAVMRVLLEQGAHVAAIDINKEKLNHLVSQLNIKKDRIQGFHTDVSKSAEVEQTVAIIEEQLGSIDILVNVAGILRMGSIENFNDEDWKETFQVNTTGVFNMCRAVSKKMKSRQQGAIVTISSNAASVPRMFMSAYAASKAATTMFMKCLGLELASYNIRCNVVSPGSTETEMQTSIWENEHGERTVINGSLEQFRVGIPLKKIAQPVDVAKAVLFLISDDSSHITMHDIRVDGGATLGA</sequence>
<evidence type="ECO:0000313" key="13">
    <source>
        <dbReference type="Proteomes" id="UP000476934"/>
    </source>
</evidence>
<keyword evidence="13" id="KW-1185">Reference proteome</keyword>
<dbReference type="PROSITE" id="PS00061">
    <property type="entry name" value="ADH_SHORT"/>
    <property type="match status" value="1"/>
</dbReference>
<name>A0A0A6VAW0_9BACI</name>
<dbReference type="EMBL" id="JRUN01000025">
    <property type="protein sequence ID" value="KHD85360.1"/>
    <property type="molecule type" value="Genomic_DNA"/>
</dbReference>
<evidence type="ECO:0000256" key="8">
    <source>
        <dbReference type="NCBIfam" id="TIGR04316"/>
    </source>
</evidence>
<dbReference type="NCBIfam" id="NF006074">
    <property type="entry name" value="PRK08220.1"/>
    <property type="match status" value="1"/>
</dbReference>
<dbReference type="PRINTS" id="PR00080">
    <property type="entry name" value="SDRFAMILY"/>
</dbReference>
<evidence type="ECO:0000313" key="10">
    <source>
        <dbReference type="EMBL" id="KHD85360.1"/>
    </source>
</evidence>
<reference evidence="11" key="2">
    <citation type="submission" date="2020-02" db="EMBL/GenBank/DDBJ databases">
        <authorList>
            <person name="Feng H."/>
        </authorList>
    </citation>
    <scope>NUCLEOTIDE SEQUENCE [LARGE SCALE GENOMIC DNA]</scope>
    <source>
        <strain evidence="11">Gsoil 114</strain>
    </source>
</reference>
<dbReference type="Pfam" id="PF00106">
    <property type="entry name" value="adh_short"/>
    <property type="match status" value="1"/>
</dbReference>
<dbReference type="Proteomes" id="UP000476934">
    <property type="component" value="Unassembled WGS sequence"/>
</dbReference>
<dbReference type="InterPro" id="IPR002347">
    <property type="entry name" value="SDR_fam"/>
</dbReference>
<evidence type="ECO:0000313" key="12">
    <source>
        <dbReference type="Proteomes" id="UP000030588"/>
    </source>
</evidence>
<dbReference type="SUPFAM" id="SSF51735">
    <property type="entry name" value="NAD(P)-binding Rossmann-fold domains"/>
    <property type="match status" value="1"/>
</dbReference>
<dbReference type="InterPro" id="IPR036291">
    <property type="entry name" value="NAD(P)-bd_dom_sf"/>
</dbReference>
<dbReference type="PANTHER" id="PTHR24321">
    <property type="entry name" value="DEHYDROGENASES, SHORT CHAIN"/>
    <property type="match status" value="1"/>
</dbReference>
<keyword evidence="4" id="KW-0520">NAD</keyword>
<comment type="caution">
    <text evidence="10">The sequence shown here is derived from an EMBL/GenBank/DDBJ whole genome shotgun (WGS) entry which is preliminary data.</text>
</comment>
<dbReference type="STRING" id="363870.NG54_09655"/>
<evidence type="ECO:0000256" key="9">
    <source>
        <dbReference type="RuleBase" id="RU000363"/>
    </source>
</evidence>
<dbReference type="PANTHER" id="PTHR24321:SF13">
    <property type="entry name" value="2,3-DIHYDRO-2,3-DIHYDROXYBENZOATE DEHYDROGENASE"/>
    <property type="match status" value="1"/>
</dbReference>
<dbReference type="OrthoDB" id="9803333at2"/>
<accession>A0A0A6VAW0</accession>
<evidence type="ECO:0000256" key="5">
    <source>
        <dbReference type="ARBA" id="ARBA00052874"/>
    </source>
</evidence>